<gene>
    <name evidence="1" type="ORF">OCHUTO_0655</name>
</gene>
<accession>A0A0F3MMW3</accession>
<reference evidence="1 2" key="1">
    <citation type="submission" date="2015-02" db="EMBL/GenBank/DDBJ databases">
        <title>Genome Sequencing of Rickettsiales.</title>
        <authorList>
            <person name="Daugherty S.C."/>
            <person name="Su Q."/>
            <person name="Abolude K."/>
            <person name="Beier-Sexton M."/>
            <person name="Carlyon J.A."/>
            <person name="Carter R."/>
            <person name="Day N.P."/>
            <person name="Dumler S.J."/>
            <person name="Dyachenko V."/>
            <person name="Godinez A."/>
            <person name="Kurtti T.J."/>
            <person name="Lichay M."/>
            <person name="Mullins K.E."/>
            <person name="Ott S."/>
            <person name="Pappas-Brown V."/>
            <person name="Paris D.H."/>
            <person name="Patel P."/>
            <person name="Richards A.L."/>
            <person name="Sadzewicz L."/>
            <person name="Sears K."/>
            <person name="Seidman D."/>
            <person name="Sengamalay N."/>
            <person name="Stenos J."/>
            <person name="Tallon L.J."/>
            <person name="Vincent G."/>
            <person name="Fraser C.M."/>
            <person name="Munderloh U."/>
            <person name="Dunning-Hotopp J.C."/>
        </authorList>
    </citation>
    <scope>NUCLEOTIDE SEQUENCE [LARGE SCALE GENOMIC DNA]</scope>
    <source>
        <strain evidence="1 2">Fuller</strain>
    </source>
</reference>
<comment type="caution">
    <text evidence="1">The sequence shown here is derived from an EMBL/GenBank/DDBJ whole genome shotgun (WGS) entry which is preliminary data.</text>
</comment>
<sequence>MLYQKMISSVVSVWHIDSMYIESEIFGYYTAISILKFLKVDI</sequence>
<keyword evidence="2" id="KW-1185">Reference proteome</keyword>
<dbReference type="PATRIC" id="fig|1359168.3.peg.264"/>
<dbReference type="AlphaFoldDB" id="A0A0F3MMW3"/>
<organism evidence="1 2">
    <name type="scientific">Orientia chuto str. Dubai</name>
    <dbReference type="NCBI Taxonomy" id="1359168"/>
    <lineage>
        <taxon>Bacteria</taxon>
        <taxon>Pseudomonadati</taxon>
        <taxon>Pseudomonadota</taxon>
        <taxon>Alphaproteobacteria</taxon>
        <taxon>Rickettsiales</taxon>
        <taxon>Rickettsiaceae</taxon>
        <taxon>Rickettsieae</taxon>
        <taxon>Orientia</taxon>
    </lineage>
</organism>
<evidence type="ECO:0000313" key="2">
    <source>
        <dbReference type="Proteomes" id="UP000033616"/>
    </source>
</evidence>
<dbReference type="EMBL" id="LANP01000015">
    <property type="protein sequence ID" value="KJV55944.1"/>
    <property type="molecule type" value="Genomic_DNA"/>
</dbReference>
<evidence type="ECO:0000313" key="1">
    <source>
        <dbReference type="EMBL" id="KJV55944.1"/>
    </source>
</evidence>
<dbReference type="Proteomes" id="UP000033616">
    <property type="component" value="Unassembled WGS sequence"/>
</dbReference>
<proteinExistence type="predicted"/>
<name>A0A0F3MMW3_9RICK</name>
<protein>
    <submittedName>
        <fullName evidence="1">Uncharacterized protein</fullName>
    </submittedName>
</protein>